<accession>A0A5T8B7U8</accession>
<reference evidence="1" key="1">
    <citation type="submission" date="2018-07" db="EMBL/GenBank/DDBJ databases">
        <authorList>
            <consortium name="PulseNet: The National Subtyping Network for Foodborne Disease Surveillance"/>
            <person name="Tarr C.L."/>
            <person name="Trees E."/>
            <person name="Katz L.S."/>
            <person name="Carleton-Romer H.A."/>
            <person name="Stroika S."/>
            <person name="Kucerova Z."/>
            <person name="Roache K.F."/>
            <person name="Sabol A.L."/>
            <person name="Besser J."/>
            <person name="Gerner-Smidt P."/>
        </authorList>
    </citation>
    <scope>NUCLEOTIDE SEQUENCE</scope>
    <source>
        <strain evidence="1">PNUSAS044948</strain>
    </source>
</reference>
<organism evidence="1">
    <name type="scientific">Salmonella enterica</name>
    <name type="common">Salmonella choleraesuis</name>
    <dbReference type="NCBI Taxonomy" id="28901"/>
    <lineage>
        <taxon>Bacteria</taxon>
        <taxon>Pseudomonadati</taxon>
        <taxon>Pseudomonadota</taxon>
        <taxon>Gammaproteobacteria</taxon>
        <taxon>Enterobacterales</taxon>
        <taxon>Enterobacteriaceae</taxon>
        <taxon>Salmonella</taxon>
    </lineage>
</organism>
<protein>
    <submittedName>
        <fullName evidence="1">Rha family transcriptional regulator</fullName>
    </submittedName>
</protein>
<sequence>MSFITGLADKWFSRIISDPRFPAPIKPGCSSCRFKSETEEWVKGRMTASREGN</sequence>
<comment type="caution">
    <text evidence="1">The sequence shown here is derived from an EMBL/GenBank/DDBJ whole genome shotgun (WGS) entry which is preliminary data.</text>
</comment>
<gene>
    <name evidence="1" type="ORF">DSA09_10185</name>
</gene>
<evidence type="ECO:0000313" key="1">
    <source>
        <dbReference type="EMBL" id="EBN4400466.1"/>
    </source>
</evidence>
<proteinExistence type="predicted"/>
<dbReference type="AlphaFoldDB" id="A0A5T8B7U8"/>
<dbReference type="EMBL" id="AAGFSO010000004">
    <property type="protein sequence ID" value="EBN4400466.1"/>
    <property type="molecule type" value="Genomic_DNA"/>
</dbReference>
<name>A0A5T8B7U8_SALER</name>
<dbReference type="Gene3D" id="1.10.238.160">
    <property type="match status" value="1"/>
</dbReference>